<sequence length="57" mass="6289">DIGAEKGKYYSINVPLRDGIDDDRFIYVFQAIISCAIESHQPTSIVLQCGVDSLAQD</sequence>
<proteinExistence type="predicted"/>
<accession>A0A5J4QV00</accession>
<evidence type="ECO:0000259" key="1">
    <source>
        <dbReference type="Pfam" id="PF00850"/>
    </source>
</evidence>
<dbReference type="Pfam" id="PF00850">
    <property type="entry name" value="Hist_deacetyl"/>
    <property type="match status" value="1"/>
</dbReference>
<dbReference type="AlphaFoldDB" id="A0A5J4QV00"/>
<dbReference type="Gene3D" id="3.40.800.20">
    <property type="entry name" value="Histone deacetylase domain"/>
    <property type="match status" value="1"/>
</dbReference>
<dbReference type="EMBL" id="SNRW01044188">
    <property type="protein sequence ID" value="KAA6325165.1"/>
    <property type="molecule type" value="Genomic_DNA"/>
</dbReference>
<dbReference type="PRINTS" id="PR01271">
    <property type="entry name" value="HISDACETLASE"/>
</dbReference>
<reference evidence="2 3" key="1">
    <citation type="submission" date="2019-03" db="EMBL/GenBank/DDBJ databases">
        <title>Single cell metagenomics reveals metabolic interactions within the superorganism composed of flagellate Streblomastix strix and complex community of Bacteroidetes bacteria on its surface.</title>
        <authorList>
            <person name="Treitli S.C."/>
            <person name="Kolisko M."/>
            <person name="Husnik F."/>
            <person name="Keeling P."/>
            <person name="Hampl V."/>
        </authorList>
    </citation>
    <scope>NUCLEOTIDE SEQUENCE [LARGE SCALE GENOMIC DNA]</scope>
    <source>
        <strain evidence="2">ST1C</strain>
    </source>
</reference>
<dbReference type="InterPro" id="IPR037138">
    <property type="entry name" value="His_deacetylse_dom_sf"/>
</dbReference>
<organism evidence="2 3">
    <name type="scientific">Streblomastix strix</name>
    <dbReference type="NCBI Taxonomy" id="222440"/>
    <lineage>
        <taxon>Eukaryota</taxon>
        <taxon>Metamonada</taxon>
        <taxon>Preaxostyla</taxon>
        <taxon>Oxymonadida</taxon>
        <taxon>Streblomastigidae</taxon>
        <taxon>Streblomastix</taxon>
    </lineage>
</organism>
<evidence type="ECO:0000313" key="3">
    <source>
        <dbReference type="Proteomes" id="UP000324800"/>
    </source>
</evidence>
<comment type="caution">
    <text evidence="2">The sequence shown here is derived from an EMBL/GenBank/DDBJ whole genome shotgun (WGS) entry which is preliminary data.</text>
</comment>
<dbReference type="PANTHER" id="PTHR10625">
    <property type="entry name" value="HISTONE DEACETYLASE HDAC1-RELATED"/>
    <property type="match status" value="1"/>
</dbReference>
<dbReference type="GO" id="GO:0040029">
    <property type="term" value="P:epigenetic regulation of gene expression"/>
    <property type="evidence" value="ECO:0007669"/>
    <property type="project" value="TreeGrafter"/>
</dbReference>
<dbReference type="Proteomes" id="UP000324800">
    <property type="component" value="Unassembled WGS sequence"/>
</dbReference>
<dbReference type="InterPro" id="IPR003084">
    <property type="entry name" value="HDAC_I/II"/>
</dbReference>
<gene>
    <name evidence="2" type="ORF">EZS28_054104</name>
</gene>
<feature type="non-terminal residue" evidence="2">
    <location>
        <position position="1"/>
    </location>
</feature>
<dbReference type="InterPro" id="IPR023696">
    <property type="entry name" value="Ureohydrolase_dom_sf"/>
</dbReference>
<evidence type="ECO:0000313" key="2">
    <source>
        <dbReference type="EMBL" id="KAA6325165.1"/>
    </source>
</evidence>
<dbReference type="SUPFAM" id="SSF52768">
    <property type="entry name" value="Arginase/deacetylase"/>
    <property type="match status" value="1"/>
</dbReference>
<name>A0A5J4QV00_9EUKA</name>
<dbReference type="GO" id="GO:0004407">
    <property type="term" value="F:histone deacetylase activity"/>
    <property type="evidence" value="ECO:0007669"/>
    <property type="project" value="InterPro"/>
</dbReference>
<protein>
    <recommendedName>
        <fullName evidence="1">Histone deacetylase domain-containing protein</fullName>
    </recommendedName>
</protein>
<dbReference type="InterPro" id="IPR023801">
    <property type="entry name" value="His_deacetylse_dom"/>
</dbReference>
<feature type="domain" description="Histone deacetylase" evidence="1">
    <location>
        <begin position="1"/>
        <end position="57"/>
    </location>
</feature>
<dbReference type="OrthoDB" id="1918432at2759"/>
<dbReference type="PANTHER" id="PTHR10625:SF10">
    <property type="entry name" value="HISTONE DEACETYLASE HDAC1"/>
    <property type="match status" value="1"/>
</dbReference>